<dbReference type="SUPFAM" id="SSF55073">
    <property type="entry name" value="Nucleotide cyclase"/>
    <property type="match status" value="1"/>
</dbReference>
<feature type="domain" description="EAL" evidence="2">
    <location>
        <begin position="388"/>
        <end position="642"/>
    </location>
</feature>
<dbReference type="InterPro" id="IPR001633">
    <property type="entry name" value="EAL_dom"/>
</dbReference>
<dbReference type="PROSITE" id="PS50887">
    <property type="entry name" value="GGDEF"/>
    <property type="match status" value="1"/>
</dbReference>
<evidence type="ECO:0000313" key="5">
    <source>
        <dbReference type="Proteomes" id="UP000178379"/>
    </source>
</evidence>
<evidence type="ECO:0000259" key="3">
    <source>
        <dbReference type="PROSITE" id="PS50887"/>
    </source>
</evidence>
<dbReference type="InterPro" id="IPR043128">
    <property type="entry name" value="Rev_trsase/Diguanyl_cyclase"/>
</dbReference>
<dbReference type="STRING" id="1817756.A2140_00630"/>
<dbReference type="Gene3D" id="3.20.20.450">
    <property type="entry name" value="EAL domain"/>
    <property type="match status" value="1"/>
</dbReference>
<organism evidence="4 5">
    <name type="scientific">Candidatus Muproteobacteria bacterium RBG_16_62_13</name>
    <dbReference type="NCBI Taxonomy" id="1817756"/>
    <lineage>
        <taxon>Bacteria</taxon>
        <taxon>Pseudomonadati</taxon>
        <taxon>Pseudomonadota</taxon>
        <taxon>Candidatus Muproteobacteria</taxon>
    </lineage>
</organism>
<proteinExistence type="predicted"/>
<feature type="transmembrane region" description="Helical" evidence="1">
    <location>
        <begin position="29"/>
        <end position="49"/>
    </location>
</feature>
<dbReference type="Pfam" id="PF00563">
    <property type="entry name" value="EAL"/>
    <property type="match status" value="1"/>
</dbReference>
<dbReference type="CDD" id="cd01948">
    <property type="entry name" value="EAL"/>
    <property type="match status" value="1"/>
</dbReference>
<keyword evidence="1" id="KW-1133">Transmembrane helix</keyword>
<reference evidence="4 5" key="1">
    <citation type="journal article" date="2016" name="Nat. Commun.">
        <title>Thousands of microbial genomes shed light on interconnected biogeochemical processes in an aquifer system.</title>
        <authorList>
            <person name="Anantharaman K."/>
            <person name="Brown C.T."/>
            <person name="Hug L.A."/>
            <person name="Sharon I."/>
            <person name="Castelle C.J."/>
            <person name="Probst A.J."/>
            <person name="Thomas B.C."/>
            <person name="Singh A."/>
            <person name="Wilkins M.J."/>
            <person name="Karaoz U."/>
            <person name="Brodie E.L."/>
            <person name="Williams K.H."/>
            <person name="Hubbard S.S."/>
            <person name="Banfield J.F."/>
        </authorList>
    </citation>
    <scope>NUCLEOTIDE SEQUENCE [LARGE SCALE GENOMIC DNA]</scope>
</reference>
<evidence type="ECO:0008006" key="6">
    <source>
        <dbReference type="Google" id="ProtNLM"/>
    </source>
</evidence>
<dbReference type="InterPro" id="IPR052155">
    <property type="entry name" value="Biofilm_reg_signaling"/>
</dbReference>
<evidence type="ECO:0000259" key="2">
    <source>
        <dbReference type="PROSITE" id="PS50883"/>
    </source>
</evidence>
<feature type="transmembrane region" description="Helical" evidence="1">
    <location>
        <begin position="115"/>
        <end position="136"/>
    </location>
</feature>
<dbReference type="PANTHER" id="PTHR44757">
    <property type="entry name" value="DIGUANYLATE CYCLASE DGCP"/>
    <property type="match status" value="1"/>
</dbReference>
<protein>
    <recommendedName>
        <fullName evidence="6">Diguanylate cyclase</fullName>
    </recommendedName>
</protein>
<keyword evidence="1" id="KW-0472">Membrane</keyword>
<feature type="domain" description="GGDEF" evidence="3">
    <location>
        <begin position="246"/>
        <end position="379"/>
    </location>
</feature>
<feature type="transmembrane region" description="Helical" evidence="1">
    <location>
        <begin position="55"/>
        <end position="78"/>
    </location>
</feature>
<accession>A0A1F6T0T1</accession>
<dbReference type="Pfam" id="PF00990">
    <property type="entry name" value="GGDEF"/>
    <property type="match status" value="1"/>
</dbReference>
<dbReference type="FunFam" id="3.20.20.450:FF:000001">
    <property type="entry name" value="Cyclic di-GMP phosphodiesterase yahA"/>
    <property type="match status" value="1"/>
</dbReference>
<dbReference type="SMART" id="SM00052">
    <property type="entry name" value="EAL"/>
    <property type="match status" value="1"/>
</dbReference>
<dbReference type="CDD" id="cd01949">
    <property type="entry name" value="GGDEF"/>
    <property type="match status" value="1"/>
</dbReference>
<feature type="transmembrane region" description="Helical" evidence="1">
    <location>
        <begin position="148"/>
        <end position="164"/>
    </location>
</feature>
<dbReference type="NCBIfam" id="TIGR00254">
    <property type="entry name" value="GGDEF"/>
    <property type="match status" value="1"/>
</dbReference>
<dbReference type="SMART" id="SM00267">
    <property type="entry name" value="GGDEF"/>
    <property type="match status" value="1"/>
</dbReference>
<dbReference type="PROSITE" id="PS50883">
    <property type="entry name" value="EAL"/>
    <property type="match status" value="1"/>
</dbReference>
<dbReference type="Proteomes" id="UP000178379">
    <property type="component" value="Unassembled WGS sequence"/>
</dbReference>
<comment type="caution">
    <text evidence="4">The sequence shown here is derived from an EMBL/GenBank/DDBJ whole genome shotgun (WGS) entry which is preliminary data.</text>
</comment>
<name>A0A1F6T0T1_9PROT</name>
<dbReference type="InterPro" id="IPR035919">
    <property type="entry name" value="EAL_sf"/>
</dbReference>
<feature type="transmembrane region" description="Helical" evidence="1">
    <location>
        <begin position="90"/>
        <end position="109"/>
    </location>
</feature>
<dbReference type="Gene3D" id="3.30.70.270">
    <property type="match status" value="1"/>
</dbReference>
<dbReference type="PANTHER" id="PTHR44757:SF2">
    <property type="entry name" value="BIOFILM ARCHITECTURE MAINTENANCE PROTEIN MBAA"/>
    <property type="match status" value="1"/>
</dbReference>
<dbReference type="InterPro" id="IPR000160">
    <property type="entry name" value="GGDEF_dom"/>
</dbReference>
<evidence type="ECO:0000313" key="4">
    <source>
        <dbReference type="EMBL" id="OGI38576.1"/>
    </source>
</evidence>
<dbReference type="InterPro" id="IPR029787">
    <property type="entry name" value="Nucleotide_cyclase"/>
</dbReference>
<dbReference type="SUPFAM" id="SSF141868">
    <property type="entry name" value="EAL domain-like"/>
    <property type="match status" value="1"/>
</dbReference>
<gene>
    <name evidence="4" type="ORF">A2140_00630</name>
</gene>
<keyword evidence="1" id="KW-0812">Transmembrane</keyword>
<evidence type="ECO:0000256" key="1">
    <source>
        <dbReference type="SAM" id="Phobius"/>
    </source>
</evidence>
<dbReference type="EMBL" id="MFSQ01000117">
    <property type="protein sequence ID" value="OGI38576.1"/>
    <property type="molecule type" value="Genomic_DNA"/>
</dbReference>
<dbReference type="AlphaFoldDB" id="A0A1F6T0T1"/>
<sequence length="661" mass="73210">MQYRGAEDLGPEQHITVRRTAAQELARRGLIGVLIYPAFILVLALATPIGNDYPVFSYLVLGIVLVTSAVRFLLHLYFQQVYEHSRKTWHVAYSLSVWLTALFSGIYAAEGIEHYGISWPAMIATVMIAGICAGALTSMCMALNTLRLYLLLMLLPSIIYSLMLEGNMRFSMSFALLAFLAYALVQARNVGREYWEALINSVRLNAETQKRLHSLTYNDPLTGLPNRELFQDRLRQAALDAKRRGHLVCVMSLGLDRFKNVNDTLGHHAGDLLLKDIAGRLEQTLREGDTISRLSGDTFALICPITTDSHHAAFVAHKLLEQLDSPFVIEDLELFITASVGIAVYPQDTTSPEQLLKNAEAAMFRIKKQGGSGYEYYKADVNTQAAERLKLESRLRPALERGEYVLHYQPKVELAAGRLAGFEALLRWCPPGSSPVPPNQFIPILEETGLIAPVGEWVLRAACRQNKLWQDSGLPPITMAVNLSARQFRDPGLAGLVERVLRETGLEAHWLELEITESMLMDHTPETAATLQRLNTMGVRLSIDDFGTGYSSLAYLKRLPISVLKIDREFVKDITSDSNDAAVVQAVIAMAHNLNLRVVAEGAETAEQISFLRDQNCDEMQGFFTSRPVPAADAQPILLDGHCKKIAGIAAAAAAGTRHLN</sequence>